<organism evidence="1 2">
    <name type="scientific">Dolichospermum flos-aquae LEGE 04289</name>
    <dbReference type="NCBI Taxonomy" id="1828708"/>
    <lineage>
        <taxon>Bacteria</taxon>
        <taxon>Bacillati</taxon>
        <taxon>Cyanobacteriota</taxon>
        <taxon>Cyanophyceae</taxon>
        <taxon>Nostocales</taxon>
        <taxon>Aphanizomenonaceae</taxon>
        <taxon>Dolichospermum</taxon>
    </lineage>
</organism>
<name>A0ACC5Q4X8_DOLFA</name>
<sequence length="276" mass="32513">MQQYFSAIALNIFRLSVWLVLLSIIFIPLERLTPQNRQKVFRKEFLIDVGHYFLNSLLPQLMLVLPLSIIASVVHHLQPLGIYGWVEKIPFLWRFVLTIIVGDFGGYWIHRWSHEIPFLWRFHCIHHSAKEMDWLVNTRAHPFDMFFTRLFALIPVYLLGLAQPASKTADLVPMLYVFVGTIWSFLIHANVCWRFGFLEKWISTPAFHHWHHTNDDLKYVDKNYAAILPVMDIIFGTFYLPKNRWPSQYGIDMPVAPSFKEQILQPLTITTKASFK</sequence>
<comment type="caution">
    <text evidence="1">The sequence shown here is derived from an EMBL/GenBank/DDBJ whole genome shotgun (WGS) entry which is preliminary data.</text>
</comment>
<protein>
    <submittedName>
        <fullName evidence="1">Sterol desaturase family protein</fullName>
    </submittedName>
</protein>
<keyword evidence="2" id="KW-1185">Reference proteome</keyword>
<reference evidence="1" key="1">
    <citation type="submission" date="2020-10" db="EMBL/GenBank/DDBJ databases">
        <authorList>
            <person name="Castelo-Branco R."/>
            <person name="Eusebio N."/>
            <person name="Adriana R."/>
            <person name="Vieira A."/>
            <person name="Brugerolle De Fraissinette N."/>
            <person name="Rezende De Castro R."/>
            <person name="Schneider M.P."/>
            <person name="Vasconcelos V."/>
            <person name="Leao P.N."/>
        </authorList>
    </citation>
    <scope>NUCLEOTIDE SEQUENCE</scope>
    <source>
        <strain evidence="1">LEGE 04289</strain>
    </source>
</reference>
<evidence type="ECO:0000313" key="1">
    <source>
        <dbReference type="EMBL" id="MBE9220149.1"/>
    </source>
</evidence>
<accession>A0ACC5Q4X8</accession>
<gene>
    <name evidence="1" type="ORF">IQ222_15425</name>
</gene>
<proteinExistence type="predicted"/>
<dbReference type="Proteomes" id="UP000597867">
    <property type="component" value="Unassembled WGS sequence"/>
</dbReference>
<dbReference type="EMBL" id="JADEWF010000057">
    <property type="protein sequence ID" value="MBE9220149.1"/>
    <property type="molecule type" value="Genomic_DNA"/>
</dbReference>
<evidence type="ECO:0000313" key="2">
    <source>
        <dbReference type="Proteomes" id="UP000597867"/>
    </source>
</evidence>